<protein>
    <submittedName>
        <fullName evidence="1">Uncharacterized protein</fullName>
    </submittedName>
</protein>
<comment type="caution">
    <text evidence="1">The sequence shown here is derived from an EMBL/GenBank/DDBJ whole genome shotgun (WGS) entry which is preliminary data.</text>
</comment>
<name>A0A0C1YE32_9CYAN</name>
<dbReference type="AlphaFoldDB" id="A0A0C1YE32"/>
<proteinExistence type="predicted"/>
<gene>
    <name evidence="1" type="ORF">QQ91_002365</name>
</gene>
<organism evidence="1">
    <name type="scientific">Lyngbya confervoides BDU141951</name>
    <dbReference type="NCBI Taxonomy" id="1574623"/>
    <lineage>
        <taxon>Bacteria</taxon>
        <taxon>Bacillati</taxon>
        <taxon>Cyanobacteriota</taxon>
        <taxon>Cyanophyceae</taxon>
        <taxon>Oscillatoriophycideae</taxon>
        <taxon>Oscillatoriales</taxon>
        <taxon>Microcoleaceae</taxon>
        <taxon>Lyngbya</taxon>
    </lineage>
</organism>
<accession>A0A0C1YE32</accession>
<reference evidence="1" key="3">
    <citation type="submission" date="2020-02" db="EMBL/GenBank/DDBJ databases">
        <authorList>
            <person name="Sarangi A.N."/>
            <person name="Ghosh S."/>
            <person name="Mukherjee M."/>
            <person name="Tripathy S."/>
        </authorList>
    </citation>
    <scope>NUCLEOTIDE SEQUENCE</scope>
    <source>
        <strain evidence="1">BDU141951</strain>
    </source>
</reference>
<reference evidence="1" key="1">
    <citation type="submission" date="2014-11" db="EMBL/GenBank/DDBJ databases">
        <authorList>
            <person name="Malar M.C."/>
            <person name="Sen D."/>
            <person name="Tripathy S."/>
        </authorList>
    </citation>
    <scope>NUCLEOTIDE SEQUENCE</scope>
    <source>
        <strain evidence="1">BDU141951</strain>
    </source>
</reference>
<dbReference type="EMBL" id="JTHE02000002">
    <property type="protein sequence ID" value="NEV65954.1"/>
    <property type="molecule type" value="Genomic_DNA"/>
</dbReference>
<reference evidence="1" key="2">
    <citation type="journal article" date="2015" name="Genome Announc.">
        <title>Draft Genome Sequence of Filamentous Marine Cyanobacterium Lyngbya confervoides Strain BDU141951.</title>
        <authorList>
            <person name="Chandrababunaidu M.M."/>
            <person name="Sen D."/>
            <person name="Tripathy S."/>
        </authorList>
    </citation>
    <scope>NUCLEOTIDE SEQUENCE</scope>
    <source>
        <strain evidence="1">BDU141951</strain>
    </source>
</reference>
<evidence type="ECO:0000313" key="1">
    <source>
        <dbReference type="EMBL" id="NEV65954.1"/>
    </source>
</evidence>
<sequence length="68" mass="7880">MNPHLLRQLWALVEQSQSHRILSLDDNSLVHWLIDQVSGERSLDTVETANLNCYIRSRIPLIRDIAQS</sequence>